<evidence type="ECO:0000313" key="2">
    <source>
        <dbReference type="Proteomes" id="UP000004994"/>
    </source>
</evidence>
<organism evidence="1">
    <name type="scientific">Solanum lycopersicum</name>
    <name type="common">Tomato</name>
    <name type="synonym">Lycopersicon esculentum</name>
    <dbReference type="NCBI Taxonomy" id="4081"/>
    <lineage>
        <taxon>Eukaryota</taxon>
        <taxon>Viridiplantae</taxon>
        <taxon>Streptophyta</taxon>
        <taxon>Embryophyta</taxon>
        <taxon>Tracheophyta</taxon>
        <taxon>Spermatophyta</taxon>
        <taxon>Magnoliopsida</taxon>
        <taxon>eudicotyledons</taxon>
        <taxon>Gunneridae</taxon>
        <taxon>Pentapetalae</taxon>
        <taxon>asterids</taxon>
        <taxon>lamiids</taxon>
        <taxon>Solanales</taxon>
        <taxon>Solanaceae</taxon>
        <taxon>Solanoideae</taxon>
        <taxon>Solaneae</taxon>
        <taxon>Solanum</taxon>
        <taxon>Solanum subgen. Lycopersicon</taxon>
    </lineage>
</organism>
<proteinExistence type="predicted"/>
<sequence length="84" mass="9639">MHDQLVNRAGAEVCLDPASEPTLPLPILCIPPFFFLLYFQQKEPKTLPSFFLHYQADLTFFNLIQSPKVSVFLVFHLEVVSRMG</sequence>
<dbReference type="Gramene" id="Solyc02g088320.3.1">
    <property type="protein sequence ID" value="Solyc02g088320.3.1"/>
    <property type="gene ID" value="Solyc02g088320.3"/>
</dbReference>
<accession>A0A3Q7FWV1</accession>
<keyword evidence="2" id="KW-1185">Reference proteome</keyword>
<protein>
    <submittedName>
        <fullName evidence="1">Uncharacterized protein</fullName>
    </submittedName>
</protein>
<reference evidence="1" key="2">
    <citation type="submission" date="2019-01" db="UniProtKB">
        <authorList>
            <consortium name="EnsemblPlants"/>
        </authorList>
    </citation>
    <scope>IDENTIFICATION</scope>
    <source>
        <strain evidence="1">cv. Heinz 1706</strain>
    </source>
</reference>
<reference evidence="1" key="1">
    <citation type="journal article" date="2012" name="Nature">
        <title>The tomato genome sequence provides insights into fleshy fruit evolution.</title>
        <authorList>
            <consortium name="Tomato Genome Consortium"/>
        </authorList>
    </citation>
    <scope>NUCLEOTIDE SEQUENCE [LARGE SCALE GENOMIC DNA]</scope>
    <source>
        <strain evidence="1">cv. Heinz 1706</strain>
    </source>
</reference>
<dbReference type="Proteomes" id="UP000004994">
    <property type="component" value="Chromosome 2"/>
</dbReference>
<dbReference type="InParanoid" id="A0A3Q7FWV1"/>
<dbReference type="AlphaFoldDB" id="A0A3Q7FWV1"/>
<dbReference type="EnsemblPlants" id="Solyc02g088320.3.1">
    <property type="protein sequence ID" value="Solyc02g088320.3.1"/>
    <property type="gene ID" value="Solyc02g088320.3"/>
</dbReference>
<evidence type="ECO:0000313" key="1">
    <source>
        <dbReference type="EnsemblPlants" id="Solyc02g088320.3.1"/>
    </source>
</evidence>
<name>A0A3Q7FWV1_SOLLC</name>